<comment type="similarity">
    <text evidence="3">Belongs to the nitrite and sulfite reductase 4Fe-4S domain family.</text>
</comment>
<keyword evidence="11 15" id="KW-0411">Iron-sulfur</keyword>
<keyword evidence="5 14" id="KW-0285">Flavoprotein</keyword>
<keyword evidence="7 15" id="KW-0479">Metal-binding</keyword>
<evidence type="ECO:0000259" key="19">
    <source>
        <dbReference type="Pfam" id="PF07992"/>
    </source>
</evidence>
<proteinExistence type="inferred from homology"/>
<evidence type="ECO:0000259" key="17">
    <source>
        <dbReference type="Pfam" id="PF03460"/>
    </source>
</evidence>
<dbReference type="PANTHER" id="PTHR43809:SF1">
    <property type="entry name" value="NITRITE REDUCTASE (NADH) LARGE SUBUNIT"/>
    <property type="match status" value="1"/>
</dbReference>
<keyword evidence="12 14" id="KW-0534">Nitrate assimilation</keyword>
<keyword evidence="8 14" id="KW-0274">FAD</keyword>
<comment type="cofactor">
    <cofactor evidence="15">
        <name>[4Fe-4S] cluster</name>
        <dbReference type="ChEBI" id="CHEBI:49883"/>
    </cofactor>
    <text evidence="15">Binds 1 [4Fe-4S] cluster per subunit.</text>
</comment>
<feature type="domain" description="NADH-rubredoxin oxidoreductase C-terminal" evidence="20">
    <location>
        <begin position="317"/>
        <end position="384"/>
    </location>
</feature>
<dbReference type="Pfam" id="PF01077">
    <property type="entry name" value="NIR_SIR"/>
    <property type="match status" value="1"/>
</dbReference>
<feature type="domain" description="FAD/NAD(P)-binding" evidence="19">
    <location>
        <begin position="5"/>
        <end position="280"/>
    </location>
</feature>
<dbReference type="InterPro" id="IPR017121">
    <property type="entry name" value="Nitrite_Rdtase_lsu"/>
</dbReference>
<dbReference type="InterPro" id="IPR007419">
    <property type="entry name" value="BFD-like_2Fe2S-bd_dom"/>
</dbReference>
<feature type="binding site" evidence="15">
    <location>
        <position position="639"/>
    </location>
    <ligand>
        <name>[4Fe-4S] cluster</name>
        <dbReference type="ChEBI" id="CHEBI:49883"/>
    </ligand>
</feature>
<accession>A0A024P5Z8</accession>
<dbReference type="Pfam" id="PF07992">
    <property type="entry name" value="Pyr_redox_2"/>
    <property type="match status" value="1"/>
</dbReference>
<evidence type="ECO:0000256" key="5">
    <source>
        <dbReference type="ARBA" id="ARBA00022630"/>
    </source>
</evidence>
<reference evidence="21 22" key="2">
    <citation type="submission" date="2014-05" db="EMBL/GenBank/DDBJ databases">
        <title>Draft genome sequence of Halobacillus karajensis HK-03.</title>
        <authorList>
            <person name="Khelaifia S."/>
            <person name="Croce O."/>
            <person name="Lagier J.C."/>
            <person name="Raoult D."/>
        </authorList>
    </citation>
    <scope>NUCLEOTIDE SEQUENCE [LARGE SCALE GENOMIC DNA]</scope>
    <source>
        <strain evidence="21 22">HD-03</strain>
    </source>
</reference>
<dbReference type="GO" id="GO:0098809">
    <property type="term" value="F:nitrite reductase activity"/>
    <property type="evidence" value="ECO:0007669"/>
    <property type="project" value="InterPro"/>
</dbReference>
<dbReference type="GO" id="GO:0042128">
    <property type="term" value="P:nitrate assimilation"/>
    <property type="evidence" value="ECO:0007669"/>
    <property type="project" value="UniProtKB-UniRule"/>
</dbReference>
<dbReference type="SUPFAM" id="SSF56014">
    <property type="entry name" value="Nitrite and sulphite reductase 4Fe-4S domain-like"/>
    <property type="match status" value="1"/>
</dbReference>
<dbReference type="Pfam" id="PF04324">
    <property type="entry name" value="Fer2_BFD"/>
    <property type="match status" value="2"/>
</dbReference>
<sequence length="789" mass="88801">MGKQKLVVIGNGMAGVRCVQNILNENANLFKITIFGREPHSNYSRIMLSSVLQGETSFDDIVIHPKSWYEENNIQLFSGETVTEIDKDHKCVKTDKLREVSYDKLIIATGSSPIILPLPGSDREGVMSFRTIEDCHRMVEVSKKHKKAVVIGGGLLGLEAARGLLNIGMKVDVVHKSRFLMEKQLDQEASLMLQTELENQGMHFLFEKDTEEIVGGKRVEGIRFKDGDYVETDLVVMAVGVRPNIKLAQKSKIETNKGILVDDFLATRSRDIYAVGECAEHEGMVYGLVKPLYEQGEVLAQHLCGNNPSGYRGTVLSTQLKISGVDVFSVGQFIEDRTSKTIHYQNEWDAVYKKVVFRGNKVIGAVLFGDTRLGPSLLDSIVKQRVIADKDKASLLESPNPSDSFVASLPVSENICTCNSVSKRTIIHTVQQDELTTIEEVKNCTKASSSCGGCKSAVSDLLDYIHSEHFNEGAEQRSSLCHCTSLDEDEIVRQIQLNHLSTLQEVMDALDWKFEKGCSTCRPALEFYLGIIFTEYEMENEHSFLNERMNATLQKDGTYAVTPQFYGGVLDGDRYIKISKVVEKYPRTKVAISSDQNVHILGVREEELEGVWAALDMPLRSFNENMVHVTNTGIGEYSCLCDQDPSLRLSEEIERKTSYLRLPNRIKVGISPCLHKEVDSITKDIGVIRMNQGWEIYVGGSGDKHAQAGELLYVVSMDKKASEIIRGFIEYYRESANYLEPVWRWVNRIGVVHIREALLDEELLNHFLQNLDQHVIQRKHKLTKSLFVQ</sequence>
<dbReference type="GO" id="GO:0050660">
    <property type="term" value="F:flavin adenine dinucleotide binding"/>
    <property type="evidence" value="ECO:0007669"/>
    <property type="project" value="UniProtKB-UniRule"/>
</dbReference>
<dbReference type="InterPro" id="IPR023753">
    <property type="entry name" value="FAD/NAD-binding_dom"/>
</dbReference>
<dbReference type="PRINTS" id="PR00368">
    <property type="entry name" value="FADPNR"/>
</dbReference>
<dbReference type="Gene3D" id="3.30.413.10">
    <property type="entry name" value="Sulfite Reductase Hemoprotein, domain 1"/>
    <property type="match status" value="1"/>
</dbReference>
<dbReference type="InterPro" id="IPR041575">
    <property type="entry name" value="Rubredoxin_C"/>
</dbReference>
<reference evidence="22" key="1">
    <citation type="submission" date="2014-03" db="EMBL/GenBank/DDBJ databases">
        <authorList>
            <person name="Urmite Genomes U."/>
        </authorList>
    </citation>
    <scope>NUCLEOTIDE SEQUENCE [LARGE SCALE GENOMIC DNA]</scope>
    <source>
        <strain evidence="22">HD-03</strain>
    </source>
</reference>
<evidence type="ECO:0000256" key="12">
    <source>
        <dbReference type="ARBA" id="ARBA00023063"/>
    </source>
</evidence>
<dbReference type="EMBL" id="CCDI010000002">
    <property type="protein sequence ID" value="CDQ23767.1"/>
    <property type="molecule type" value="Genomic_DNA"/>
</dbReference>
<evidence type="ECO:0000256" key="14">
    <source>
        <dbReference type="PIRNR" id="PIRNR037149"/>
    </source>
</evidence>
<organism evidence="21 22">
    <name type="scientific">Halobacillus karajensis</name>
    <dbReference type="NCBI Taxonomy" id="195088"/>
    <lineage>
        <taxon>Bacteria</taxon>
        <taxon>Bacillati</taxon>
        <taxon>Bacillota</taxon>
        <taxon>Bacilli</taxon>
        <taxon>Bacillales</taxon>
        <taxon>Bacillaceae</taxon>
        <taxon>Halobacillus</taxon>
    </lineage>
</organism>
<evidence type="ECO:0000256" key="6">
    <source>
        <dbReference type="ARBA" id="ARBA00022714"/>
    </source>
</evidence>
<dbReference type="PIRSF" id="PIRSF037149">
    <property type="entry name" value="NirB"/>
    <property type="match status" value="1"/>
</dbReference>
<dbReference type="InterPro" id="IPR045854">
    <property type="entry name" value="NO2/SO3_Rdtase_4Fe4S_sf"/>
</dbReference>
<feature type="binding site" evidence="15">
    <location>
        <position position="673"/>
    </location>
    <ligand>
        <name>[4Fe-4S] cluster</name>
        <dbReference type="ChEBI" id="CHEBI:49883"/>
    </ligand>
</feature>
<evidence type="ECO:0000313" key="22">
    <source>
        <dbReference type="Proteomes" id="UP000028868"/>
    </source>
</evidence>
<protein>
    <submittedName>
        <fullName evidence="21">Nitrite reductase [NAD(P)H]</fullName>
    </submittedName>
</protein>
<evidence type="ECO:0000256" key="9">
    <source>
        <dbReference type="ARBA" id="ARBA00023002"/>
    </source>
</evidence>
<keyword evidence="4 15" id="KW-0349">Heme</keyword>
<dbReference type="Gene3D" id="3.50.50.60">
    <property type="entry name" value="FAD/NAD(P)-binding domain"/>
    <property type="match status" value="2"/>
</dbReference>
<evidence type="ECO:0000313" key="21">
    <source>
        <dbReference type="EMBL" id="CDQ23767.1"/>
    </source>
</evidence>
<evidence type="ECO:0000256" key="7">
    <source>
        <dbReference type="ARBA" id="ARBA00022723"/>
    </source>
</evidence>
<dbReference type="Pfam" id="PF18267">
    <property type="entry name" value="Rubredoxin_C"/>
    <property type="match status" value="1"/>
</dbReference>
<evidence type="ECO:0000256" key="2">
    <source>
        <dbReference type="ARBA" id="ARBA00005096"/>
    </source>
</evidence>
<dbReference type="PANTHER" id="PTHR43809">
    <property type="entry name" value="NITRITE REDUCTASE (NADH) LARGE SUBUNIT"/>
    <property type="match status" value="1"/>
</dbReference>
<gene>
    <name evidence="21" type="primary">nasD_1</name>
    <name evidence="21" type="ORF">BN983_02018</name>
</gene>
<keyword evidence="10 15" id="KW-0408">Iron</keyword>
<feature type="domain" description="Nitrite/Sulfite reductase ferredoxin-like" evidence="17">
    <location>
        <begin position="554"/>
        <end position="616"/>
    </location>
</feature>
<dbReference type="GO" id="GO:0051537">
    <property type="term" value="F:2 iron, 2 sulfur cluster binding"/>
    <property type="evidence" value="ECO:0007669"/>
    <property type="project" value="UniProtKB-KW"/>
</dbReference>
<dbReference type="RefSeq" id="WP_035508135.1">
    <property type="nucleotide sequence ID" value="NZ_CCDH010000003.1"/>
</dbReference>
<dbReference type="InterPro" id="IPR005117">
    <property type="entry name" value="NiRdtase/SiRdtase_haem-b_fer"/>
</dbReference>
<evidence type="ECO:0000256" key="11">
    <source>
        <dbReference type="ARBA" id="ARBA00023014"/>
    </source>
</evidence>
<comment type="cofactor">
    <cofactor evidence="1 14">
        <name>FAD</name>
        <dbReference type="ChEBI" id="CHEBI:57692"/>
    </cofactor>
</comment>
<dbReference type="NCBIfam" id="TIGR02374">
    <property type="entry name" value="nitri_red_nirB"/>
    <property type="match status" value="1"/>
</dbReference>
<dbReference type="Pfam" id="PF03460">
    <property type="entry name" value="NIR_SIR_ferr"/>
    <property type="match status" value="1"/>
</dbReference>
<dbReference type="Proteomes" id="UP000028868">
    <property type="component" value="Unassembled WGS sequence"/>
</dbReference>
<dbReference type="GO" id="GO:0020037">
    <property type="term" value="F:heme binding"/>
    <property type="evidence" value="ECO:0007669"/>
    <property type="project" value="InterPro"/>
</dbReference>
<dbReference type="InterPro" id="IPR016156">
    <property type="entry name" value="FAD/NAD-linked_Rdtase_dimer_sf"/>
</dbReference>
<dbReference type="Gene3D" id="1.10.10.1100">
    <property type="entry name" value="BFD-like [2Fe-2S]-binding domain"/>
    <property type="match status" value="1"/>
</dbReference>
<evidence type="ECO:0000256" key="13">
    <source>
        <dbReference type="ARBA" id="ARBA00034078"/>
    </source>
</evidence>
<dbReference type="GO" id="GO:0051539">
    <property type="term" value="F:4 iron, 4 sulfur cluster binding"/>
    <property type="evidence" value="ECO:0007669"/>
    <property type="project" value="UniProtKB-KW"/>
</dbReference>
<evidence type="ECO:0000256" key="8">
    <source>
        <dbReference type="ARBA" id="ARBA00022827"/>
    </source>
</evidence>
<dbReference type="Gene3D" id="3.30.390.30">
    <property type="match status" value="1"/>
</dbReference>
<dbReference type="FunFam" id="3.50.50.60:FF:000033">
    <property type="entry name" value="Nitrite reductase [NAD(P)H], large subunit"/>
    <property type="match status" value="1"/>
</dbReference>
<dbReference type="GO" id="GO:0046872">
    <property type="term" value="F:metal ion binding"/>
    <property type="evidence" value="ECO:0007669"/>
    <property type="project" value="UniProtKB-KW"/>
</dbReference>
<keyword evidence="22" id="KW-1185">Reference proteome</keyword>
<dbReference type="AlphaFoldDB" id="A0A024P5Z8"/>
<feature type="domain" description="BFD-like [2Fe-2S]-binding" evidence="18">
    <location>
        <begin position="481"/>
        <end position="529"/>
    </location>
</feature>
<evidence type="ECO:0000256" key="4">
    <source>
        <dbReference type="ARBA" id="ARBA00022617"/>
    </source>
</evidence>
<keyword evidence="6" id="KW-0001">2Fe-2S</keyword>
<evidence type="ECO:0000256" key="15">
    <source>
        <dbReference type="PIRSR" id="PIRSR037149-1"/>
    </source>
</evidence>
<comment type="cofactor">
    <cofactor evidence="13">
        <name>[2Fe-2S] cluster</name>
        <dbReference type="ChEBI" id="CHEBI:190135"/>
    </cofactor>
</comment>
<dbReference type="SUPFAM" id="SSF51905">
    <property type="entry name" value="FAD/NAD(P)-binding domain"/>
    <property type="match status" value="2"/>
</dbReference>
<evidence type="ECO:0000259" key="20">
    <source>
        <dbReference type="Pfam" id="PF18267"/>
    </source>
</evidence>
<dbReference type="InterPro" id="IPR036136">
    <property type="entry name" value="Nit/Sulf_reduc_fer-like_dom_sf"/>
</dbReference>
<feature type="domain" description="BFD-like [2Fe-2S]-binding" evidence="18">
    <location>
        <begin position="415"/>
        <end position="463"/>
    </location>
</feature>
<dbReference type="InterPro" id="IPR012744">
    <property type="entry name" value="Nitri_red_NirB"/>
</dbReference>
<evidence type="ECO:0000256" key="10">
    <source>
        <dbReference type="ARBA" id="ARBA00023004"/>
    </source>
</evidence>
<evidence type="ECO:0000256" key="1">
    <source>
        <dbReference type="ARBA" id="ARBA00001974"/>
    </source>
</evidence>
<keyword evidence="9" id="KW-0560">Oxidoreductase</keyword>
<evidence type="ECO:0000259" key="16">
    <source>
        <dbReference type="Pfam" id="PF01077"/>
    </source>
</evidence>
<dbReference type="SUPFAM" id="SSF55124">
    <property type="entry name" value="Nitrite/Sulfite reductase N-terminal domain-like"/>
    <property type="match status" value="1"/>
</dbReference>
<keyword evidence="15" id="KW-0004">4Fe-4S</keyword>
<evidence type="ECO:0000256" key="3">
    <source>
        <dbReference type="ARBA" id="ARBA00010429"/>
    </source>
</evidence>
<dbReference type="InterPro" id="IPR052034">
    <property type="entry name" value="NasD-like"/>
</dbReference>
<comment type="cofactor">
    <cofactor evidence="15">
        <name>siroheme</name>
        <dbReference type="ChEBI" id="CHEBI:60052"/>
    </cofactor>
    <text evidence="15">Binds 1 siroheme per subunit.</text>
</comment>
<dbReference type="CDD" id="cd19944">
    <property type="entry name" value="NirB_Fer2_BFD-like_2"/>
    <property type="match status" value="1"/>
</dbReference>
<dbReference type="InterPro" id="IPR036188">
    <property type="entry name" value="FAD/NAD-bd_sf"/>
</dbReference>
<evidence type="ECO:0000259" key="18">
    <source>
        <dbReference type="Pfam" id="PF04324"/>
    </source>
</evidence>
<feature type="domain" description="Nitrite/sulphite reductase 4Fe-4S" evidence="16">
    <location>
        <begin position="647"/>
        <end position="763"/>
    </location>
</feature>
<comment type="caution">
    <text evidence="21">The sequence shown here is derived from an EMBL/GenBank/DDBJ whole genome shotgun (WGS) entry which is preliminary data.</text>
</comment>
<dbReference type="PRINTS" id="PR00411">
    <property type="entry name" value="PNDRDTASEI"/>
</dbReference>
<dbReference type="InterPro" id="IPR006067">
    <property type="entry name" value="NO2/SO3_Rdtase_4Fe4S_dom"/>
</dbReference>
<dbReference type="InterPro" id="IPR041854">
    <property type="entry name" value="BFD-like_2Fe2S-bd_dom_sf"/>
</dbReference>
<name>A0A024P5Z8_9BACI</name>
<dbReference type="GO" id="GO:0050661">
    <property type="term" value="F:NADP binding"/>
    <property type="evidence" value="ECO:0007669"/>
    <property type="project" value="UniProtKB-UniRule"/>
</dbReference>
<comment type="pathway">
    <text evidence="2">Nitrogen metabolism; nitrate reduction (assimilation).</text>
</comment>